<reference evidence="2 3" key="1">
    <citation type="journal article" date="2014" name="PLoS Genet.">
        <title>Phylogenetically driven sequencing of extremely halophilic archaea reveals strategies for static and dynamic osmo-response.</title>
        <authorList>
            <person name="Becker E.A."/>
            <person name="Seitzer P.M."/>
            <person name="Tritt A."/>
            <person name="Larsen D."/>
            <person name="Krusor M."/>
            <person name="Yao A.I."/>
            <person name="Wu D."/>
            <person name="Madern D."/>
            <person name="Eisen J.A."/>
            <person name="Darling A.E."/>
            <person name="Facciotti M.T."/>
        </authorList>
    </citation>
    <scope>NUCLEOTIDE SEQUENCE [LARGE SCALE GENOMIC DNA]</scope>
    <source>
        <strain evidence="2 3">JCM 13891</strain>
    </source>
</reference>
<evidence type="ECO:0000256" key="1">
    <source>
        <dbReference type="SAM" id="MobiDB-lite"/>
    </source>
</evidence>
<dbReference type="PATRIC" id="fig|1227488.3.peg.4360"/>
<accession>M0BRT6</accession>
<gene>
    <name evidence="2" type="ORF">C477_21700</name>
</gene>
<evidence type="ECO:0000313" key="3">
    <source>
        <dbReference type="Proteomes" id="UP000011657"/>
    </source>
</evidence>
<organism evidence="2 3">
    <name type="scientific">Haloterrigena salina JCM 13891</name>
    <dbReference type="NCBI Taxonomy" id="1227488"/>
    <lineage>
        <taxon>Archaea</taxon>
        <taxon>Methanobacteriati</taxon>
        <taxon>Methanobacteriota</taxon>
        <taxon>Stenosarchaea group</taxon>
        <taxon>Halobacteria</taxon>
        <taxon>Halobacteriales</taxon>
        <taxon>Natrialbaceae</taxon>
        <taxon>Haloterrigena</taxon>
    </lineage>
</organism>
<evidence type="ECO:0000313" key="2">
    <source>
        <dbReference type="EMBL" id="ELZ13118.1"/>
    </source>
</evidence>
<dbReference type="AlphaFoldDB" id="M0BRT6"/>
<feature type="compositionally biased region" description="Basic and acidic residues" evidence="1">
    <location>
        <begin position="82"/>
        <end position="93"/>
    </location>
</feature>
<feature type="region of interest" description="Disordered" evidence="1">
    <location>
        <begin position="1"/>
        <end position="53"/>
    </location>
</feature>
<dbReference type="EMBL" id="AOIS01000067">
    <property type="protein sequence ID" value="ELZ13118.1"/>
    <property type="molecule type" value="Genomic_DNA"/>
</dbReference>
<feature type="compositionally biased region" description="Basic and acidic residues" evidence="1">
    <location>
        <begin position="1"/>
        <end position="13"/>
    </location>
</feature>
<comment type="caution">
    <text evidence="2">The sequence shown here is derived from an EMBL/GenBank/DDBJ whole genome shotgun (WGS) entry which is preliminary data.</text>
</comment>
<dbReference type="Proteomes" id="UP000011657">
    <property type="component" value="Unassembled WGS sequence"/>
</dbReference>
<name>M0BRT6_9EURY</name>
<proteinExistence type="predicted"/>
<dbReference type="STRING" id="1227488.C477_21700"/>
<keyword evidence="3" id="KW-1185">Reference proteome</keyword>
<feature type="region of interest" description="Disordered" evidence="1">
    <location>
        <begin position="75"/>
        <end position="99"/>
    </location>
</feature>
<sequence length="99" mass="10496">MDTDTNRVAERPTGRGTAAEFGSGLDPHGTEDGRDGPGATVVDGRTVVADGDRSERSYTGFDAVVETVAASAHKLVPSPQSRPERSVETDCEQRVYGPY</sequence>
<protein>
    <submittedName>
        <fullName evidence="2">Uncharacterized protein</fullName>
    </submittedName>
</protein>